<dbReference type="EC" id="5.2.1.8" evidence="2"/>
<keyword evidence="6" id="KW-1185">Reference proteome</keyword>
<name>A0AAD2G504_9STRA</name>
<feature type="chain" id="PRO_5041771725" description="Peptidyl-prolyl cis-trans isomerase" evidence="2">
    <location>
        <begin position="30"/>
        <end position="189"/>
    </location>
</feature>
<evidence type="ECO:0000313" key="6">
    <source>
        <dbReference type="Proteomes" id="UP001295423"/>
    </source>
</evidence>
<dbReference type="InterPro" id="IPR052204">
    <property type="entry name" value="PpiC/parvulin_rotamase"/>
</dbReference>
<protein>
    <recommendedName>
        <fullName evidence="2">Peptidyl-prolyl cis-trans isomerase</fullName>
        <ecNumber evidence="2">5.2.1.8</ecNumber>
    </recommendedName>
</protein>
<organism evidence="5 6">
    <name type="scientific">Cylindrotheca closterium</name>
    <dbReference type="NCBI Taxonomy" id="2856"/>
    <lineage>
        <taxon>Eukaryota</taxon>
        <taxon>Sar</taxon>
        <taxon>Stramenopiles</taxon>
        <taxon>Ochrophyta</taxon>
        <taxon>Bacillariophyta</taxon>
        <taxon>Bacillariophyceae</taxon>
        <taxon>Bacillariophycidae</taxon>
        <taxon>Bacillariales</taxon>
        <taxon>Bacillariaceae</taxon>
        <taxon>Cylindrotheca</taxon>
    </lineage>
</organism>
<evidence type="ECO:0000256" key="1">
    <source>
        <dbReference type="PROSITE-ProRule" id="PRU00278"/>
    </source>
</evidence>
<dbReference type="PANTHER" id="PTHR43629:SF2">
    <property type="entry name" value="RHODANESE-LIKE_PPIC DOMAIN-CONTAINING PROTEIN 12, CHLOROPLASTIC"/>
    <property type="match status" value="1"/>
</dbReference>
<feature type="domain" description="PpiC" evidence="4">
    <location>
        <begin position="88"/>
        <end position="185"/>
    </location>
</feature>
<dbReference type="Pfam" id="PF00639">
    <property type="entry name" value="Rotamase"/>
    <property type="match status" value="1"/>
</dbReference>
<dbReference type="EMBL" id="CAKOGP040002025">
    <property type="protein sequence ID" value="CAJ1959832.1"/>
    <property type="molecule type" value="Genomic_DNA"/>
</dbReference>
<dbReference type="Gene3D" id="3.10.50.40">
    <property type="match status" value="1"/>
</dbReference>
<dbReference type="GO" id="GO:0003755">
    <property type="term" value="F:peptidyl-prolyl cis-trans isomerase activity"/>
    <property type="evidence" value="ECO:0007669"/>
    <property type="project" value="UniProtKB-UniRule"/>
</dbReference>
<evidence type="ECO:0000313" key="5">
    <source>
        <dbReference type="EMBL" id="CAJ1959832.1"/>
    </source>
</evidence>
<reference evidence="5" key="1">
    <citation type="submission" date="2023-08" db="EMBL/GenBank/DDBJ databases">
        <authorList>
            <person name="Audoor S."/>
            <person name="Bilcke G."/>
        </authorList>
    </citation>
    <scope>NUCLEOTIDE SEQUENCE</scope>
</reference>
<comment type="catalytic activity">
    <reaction evidence="2">
        <text>[protein]-peptidylproline (omega=180) = [protein]-peptidylproline (omega=0)</text>
        <dbReference type="Rhea" id="RHEA:16237"/>
        <dbReference type="Rhea" id="RHEA-COMP:10747"/>
        <dbReference type="Rhea" id="RHEA-COMP:10748"/>
        <dbReference type="ChEBI" id="CHEBI:83833"/>
        <dbReference type="ChEBI" id="CHEBI:83834"/>
        <dbReference type="EC" id="5.2.1.8"/>
    </reaction>
</comment>
<evidence type="ECO:0000256" key="3">
    <source>
        <dbReference type="SAM" id="Phobius"/>
    </source>
</evidence>
<keyword evidence="1 2" id="KW-0413">Isomerase</keyword>
<keyword evidence="3" id="KW-0812">Transmembrane</keyword>
<proteinExistence type="predicted"/>
<dbReference type="PANTHER" id="PTHR43629">
    <property type="entry name" value="PEPTIDYL-PROLYL CIS-TRANS ISOMERASE"/>
    <property type="match status" value="1"/>
</dbReference>
<dbReference type="Proteomes" id="UP001295423">
    <property type="component" value="Unassembled WGS sequence"/>
</dbReference>
<keyword evidence="2" id="KW-0732">Signal</keyword>
<keyword evidence="3" id="KW-1133">Transmembrane helix</keyword>
<dbReference type="PROSITE" id="PS50198">
    <property type="entry name" value="PPIC_PPIASE_2"/>
    <property type="match status" value="1"/>
</dbReference>
<dbReference type="AlphaFoldDB" id="A0AAD2G504"/>
<sequence>MMFTNKSLKFRTCLVVLSMMSFLIQTAVSEDDFDYEKQREELKKARDAAKPWFLRNLEIGGTKIPISPVTGLIFSVLFINLFNIMFASLWAEAAHILIEDPSSNTKKMLEAMKKDIDDDYKRFGDYAAKYSQCPSKKVKGDLGRFKSGDMAPPFDKLVFNPKSPLETTLGPVQTQFGWHLIFIRARSKL</sequence>
<feature type="transmembrane region" description="Helical" evidence="3">
    <location>
        <begin position="72"/>
        <end position="98"/>
    </location>
</feature>
<keyword evidence="3" id="KW-0472">Membrane</keyword>
<dbReference type="InterPro" id="IPR046357">
    <property type="entry name" value="PPIase_dom_sf"/>
</dbReference>
<gene>
    <name evidence="5" type="ORF">CYCCA115_LOCUS18251</name>
</gene>
<keyword evidence="1 2" id="KW-0697">Rotamase</keyword>
<dbReference type="InterPro" id="IPR000297">
    <property type="entry name" value="PPIase_PpiC"/>
</dbReference>
<feature type="signal peptide" evidence="2">
    <location>
        <begin position="1"/>
        <end position="29"/>
    </location>
</feature>
<evidence type="ECO:0000259" key="4">
    <source>
        <dbReference type="PROSITE" id="PS50198"/>
    </source>
</evidence>
<accession>A0AAD2G504</accession>
<evidence type="ECO:0000256" key="2">
    <source>
        <dbReference type="RuleBase" id="RU363014"/>
    </source>
</evidence>
<comment type="caution">
    <text evidence="5">The sequence shown here is derived from an EMBL/GenBank/DDBJ whole genome shotgun (WGS) entry which is preliminary data.</text>
</comment>
<dbReference type="SUPFAM" id="SSF54534">
    <property type="entry name" value="FKBP-like"/>
    <property type="match status" value="1"/>
</dbReference>